<evidence type="ECO:0000313" key="3">
    <source>
        <dbReference type="EMBL" id="GIO67404.1"/>
    </source>
</evidence>
<feature type="coiled-coil region" evidence="1">
    <location>
        <begin position="47"/>
        <end position="74"/>
    </location>
</feature>
<feature type="region of interest" description="Disordered" evidence="2">
    <location>
        <begin position="1"/>
        <end position="30"/>
    </location>
</feature>
<dbReference type="Proteomes" id="UP000680638">
    <property type="component" value="Unassembled WGS sequence"/>
</dbReference>
<reference evidence="3 4" key="1">
    <citation type="submission" date="2021-03" db="EMBL/GenBank/DDBJ databases">
        <title>Antimicrobial resistance genes in bacteria isolated from Japanese honey, and their potential for conferring macrolide and lincosamide resistance in the American foulbrood pathogen Paenibacillus larvae.</title>
        <authorList>
            <person name="Okamoto M."/>
            <person name="Kumagai M."/>
            <person name="Kanamori H."/>
            <person name="Takamatsu D."/>
        </authorList>
    </citation>
    <scope>NUCLEOTIDE SEQUENCE [LARGE SCALE GENOMIC DNA]</scope>
    <source>
        <strain evidence="3 4">J21TS3</strain>
    </source>
</reference>
<evidence type="ECO:0000313" key="4">
    <source>
        <dbReference type="Proteomes" id="UP000680638"/>
    </source>
</evidence>
<dbReference type="RefSeq" id="WP_212949630.1">
    <property type="nucleotide sequence ID" value="NZ_BORW01000009.1"/>
</dbReference>
<evidence type="ECO:0008006" key="5">
    <source>
        <dbReference type="Google" id="ProtNLM"/>
    </source>
</evidence>
<proteinExistence type="predicted"/>
<dbReference type="EMBL" id="BORW01000009">
    <property type="protein sequence ID" value="GIO67404.1"/>
    <property type="molecule type" value="Genomic_DNA"/>
</dbReference>
<gene>
    <name evidence="3" type="ORF">J21TS3_22250</name>
</gene>
<name>A0ABQ4LVW5_9BACL</name>
<protein>
    <recommendedName>
        <fullName evidence="5">DUF2642 domain-containing protein</fullName>
    </recommendedName>
</protein>
<accession>A0ABQ4LVW5</accession>
<feature type="compositionally biased region" description="Basic and acidic residues" evidence="2">
    <location>
        <begin position="10"/>
        <end position="26"/>
    </location>
</feature>
<evidence type="ECO:0000256" key="1">
    <source>
        <dbReference type="SAM" id="Coils"/>
    </source>
</evidence>
<comment type="caution">
    <text evidence="3">The sequence shown here is derived from an EMBL/GenBank/DDBJ whole genome shotgun (WGS) entry which is preliminary data.</text>
</comment>
<organism evidence="3 4">
    <name type="scientific">Paenibacillus cookii</name>
    <dbReference type="NCBI Taxonomy" id="157839"/>
    <lineage>
        <taxon>Bacteria</taxon>
        <taxon>Bacillati</taxon>
        <taxon>Bacillota</taxon>
        <taxon>Bacilli</taxon>
        <taxon>Bacillales</taxon>
        <taxon>Paenibacillaceae</taxon>
        <taxon>Paenibacillus</taxon>
    </lineage>
</organism>
<keyword evidence="4" id="KW-1185">Reference proteome</keyword>
<sequence>MELHRKKFHHTDCAADAHRHKPDAGSRKKSALKHKLHGLKRFVVVSLARLSRQLKRLRNRVNGLSAQVSSLQEQVGSLTSNQPGTVQFLASKLNSKVTIETPAGTLFGTLLLIGEDFIQLREADGSIVLLPLRSVLSVL</sequence>
<keyword evidence="1" id="KW-0175">Coiled coil</keyword>
<evidence type="ECO:0000256" key="2">
    <source>
        <dbReference type="SAM" id="MobiDB-lite"/>
    </source>
</evidence>